<comment type="caution">
    <text evidence="2">The sequence shown here is derived from an EMBL/GenBank/DDBJ whole genome shotgun (WGS) entry which is preliminary data.</text>
</comment>
<keyword evidence="3" id="KW-1185">Reference proteome</keyword>
<dbReference type="RefSeq" id="WP_179954110.1">
    <property type="nucleotide sequence ID" value="NZ_ML660056.1"/>
</dbReference>
<evidence type="ECO:0000313" key="3">
    <source>
        <dbReference type="Proteomes" id="UP000315252"/>
    </source>
</evidence>
<accession>A0A545TP54</accession>
<sequence>MEPDFTGGRGRSLTWSGMTAALGGLVLLAFFLVLSMPAKAEARSLEAVAAEIASRYDVEVLRSSEVVLADGSSAYELVVMRPGGNSNAAFQVTRLLADPESGDLIPAFRHGRSGYDLSGAPRFNPGRDGADYIMRRDSLR</sequence>
<dbReference type="Proteomes" id="UP000315252">
    <property type="component" value="Unassembled WGS sequence"/>
</dbReference>
<dbReference type="AlphaFoldDB" id="A0A545TP54"/>
<protein>
    <submittedName>
        <fullName evidence="2">Uncharacterized protein</fullName>
    </submittedName>
</protein>
<organism evidence="2 3">
    <name type="scientific">Denitrobaculum tricleocarpae</name>
    <dbReference type="NCBI Taxonomy" id="2591009"/>
    <lineage>
        <taxon>Bacteria</taxon>
        <taxon>Pseudomonadati</taxon>
        <taxon>Pseudomonadota</taxon>
        <taxon>Alphaproteobacteria</taxon>
        <taxon>Rhodospirillales</taxon>
        <taxon>Rhodospirillaceae</taxon>
        <taxon>Denitrobaculum</taxon>
    </lineage>
</organism>
<dbReference type="EMBL" id="VHSH01000005">
    <property type="protein sequence ID" value="TQV79002.1"/>
    <property type="molecule type" value="Genomic_DNA"/>
</dbReference>
<evidence type="ECO:0000313" key="2">
    <source>
        <dbReference type="EMBL" id="TQV79002.1"/>
    </source>
</evidence>
<feature type="transmembrane region" description="Helical" evidence="1">
    <location>
        <begin position="12"/>
        <end position="34"/>
    </location>
</feature>
<name>A0A545TP54_9PROT</name>
<proteinExistence type="predicted"/>
<evidence type="ECO:0000256" key="1">
    <source>
        <dbReference type="SAM" id="Phobius"/>
    </source>
</evidence>
<keyword evidence="1" id="KW-0472">Membrane</keyword>
<keyword evidence="1" id="KW-1133">Transmembrane helix</keyword>
<keyword evidence="1" id="KW-0812">Transmembrane</keyword>
<reference evidence="2 3" key="1">
    <citation type="submission" date="2019-06" db="EMBL/GenBank/DDBJ databases">
        <title>Whole genome sequence for Rhodospirillaceae sp. R148.</title>
        <authorList>
            <person name="Wang G."/>
        </authorList>
    </citation>
    <scope>NUCLEOTIDE SEQUENCE [LARGE SCALE GENOMIC DNA]</scope>
    <source>
        <strain evidence="2 3">R148</strain>
    </source>
</reference>
<gene>
    <name evidence="2" type="ORF">FKG95_15060</name>
</gene>